<dbReference type="InterPro" id="IPR003726">
    <property type="entry name" value="HCY_dom"/>
</dbReference>
<accession>A0A1Q2HLH8</accession>
<feature type="domain" description="Hcy-binding" evidence="9">
    <location>
        <begin position="1"/>
        <end position="286"/>
    </location>
</feature>
<evidence type="ECO:0000259" key="9">
    <source>
        <dbReference type="PROSITE" id="PS50970"/>
    </source>
</evidence>
<dbReference type="SUPFAM" id="SSF82282">
    <property type="entry name" value="Homocysteine S-methyltransferase"/>
    <property type="match status" value="1"/>
</dbReference>
<feature type="binding site" evidence="8">
    <location>
        <position position="272"/>
    </location>
    <ligand>
        <name>Zn(2+)</name>
        <dbReference type="ChEBI" id="CHEBI:29105"/>
    </ligand>
</feature>
<dbReference type="GO" id="GO:0006555">
    <property type="term" value="P:methionine metabolic process"/>
    <property type="evidence" value="ECO:0007669"/>
    <property type="project" value="InterPro"/>
</dbReference>
<dbReference type="InterPro" id="IPR003171">
    <property type="entry name" value="Mehydrof_redctse-like"/>
</dbReference>
<dbReference type="Proteomes" id="UP000188273">
    <property type="component" value="Chromosome"/>
</dbReference>
<evidence type="ECO:0000256" key="2">
    <source>
        <dbReference type="ARBA" id="ARBA00004777"/>
    </source>
</evidence>
<dbReference type="OrthoDB" id="9812555at2"/>
<dbReference type="RefSeq" id="WP_077538389.1">
    <property type="nucleotide sequence ID" value="NZ_CP019633.1"/>
</dbReference>
<proteinExistence type="predicted"/>
<keyword evidence="8" id="KW-0479">Metal-binding</keyword>
<keyword evidence="11" id="KW-1185">Reference proteome</keyword>
<evidence type="ECO:0000256" key="5">
    <source>
        <dbReference type="ARBA" id="ARBA00022679"/>
    </source>
</evidence>
<dbReference type="PANTHER" id="PTHR11103:SF18">
    <property type="entry name" value="SLR1189 PROTEIN"/>
    <property type="match status" value="1"/>
</dbReference>
<gene>
    <name evidence="10" type="primary">yitJ_1</name>
    <name evidence="10" type="ORF">L21SP3_00048</name>
</gene>
<keyword evidence="4" id="KW-0285">Flavoprotein</keyword>
<keyword evidence="8" id="KW-0862">Zinc</keyword>
<name>A0A1Q2HLH8_9BACT</name>
<keyword evidence="5 8" id="KW-0808">Transferase</keyword>
<evidence type="ECO:0000313" key="10">
    <source>
        <dbReference type="EMBL" id="AQQ08272.1"/>
    </source>
</evidence>
<evidence type="ECO:0000313" key="11">
    <source>
        <dbReference type="Proteomes" id="UP000188273"/>
    </source>
</evidence>
<dbReference type="PROSITE" id="PS50970">
    <property type="entry name" value="HCY"/>
    <property type="match status" value="1"/>
</dbReference>
<dbReference type="Pfam" id="PF02219">
    <property type="entry name" value="MTHFR"/>
    <property type="match status" value="1"/>
</dbReference>
<dbReference type="GO" id="GO:0035999">
    <property type="term" value="P:tetrahydrofolate interconversion"/>
    <property type="evidence" value="ECO:0007669"/>
    <property type="project" value="UniProtKB-UniPathway"/>
</dbReference>
<dbReference type="KEGG" id="pbu:L21SP3_00048"/>
<feature type="binding site" evidence="8">
    <location>
        <position position="206"/>
    </location>
    <ligand>
        <name>Zn(2+)</name>
        <dbReference type="ChEBI" id="CHEBI:29105"/>
    </ligand>
</feature>
<dbReference type="GO" id="GO:0004489">
    <property type="term" value="F:methylenetetrahydrofolate reductase [NAD(P)H] activity"/>
    <property type="evidence" value="ECO:0007669"/>
    <property type="project" value="InterPro"/>
</dbReference>
<keyword evidence="3 8" id="KW-0489">Methyltransferase</keyword>
<dbReference type="NCBIfam" id="NF006396">
    <property type="entry name" value="PRK08645.1"/>
    <property type="match status" value="1"/>
</dbReference>
<reference evidence="11" key="1">
    <citation type="submission" date="2017-02" db="EMBL/GenBank/DDBJ databases">
        <title>Comparative genomics and description of representatives of a novel lineage of planctomycetes thriving in anoxic sediments.</title>
        <authorList>
            <person name="Spring S."/>
            <person name="Bunk B."/>
            <person name="Sproer C."/>
            <person name="Klenk H.-P."/>
        </authorList>
    </citation>
    <scope>NUCLEOTIDE SEQUENCE [LARGE SCALE GENOMIC DNA]</scope>
    <source>
        <strain evidence="11">L21-RPul-D3</strain>
    </source>
</reference>
<dbReference type="GO" id="GO:0008168">
    <property type="term" value="F:methyltransferase activity"/>
    <property type="evidence" value="ECO:0007669"/>
    <property type="project" value="UniProtKB-UniRule"/>
</dbReference>
<evidence type="ECO:0000256" key="1">
    <source>
        <dbReference type="ARBA" id="ARBA00001974"/>
    </source>
</evidence>
<evidence type="ECO:0000256" key="4">
    <source>
        <dbReference type="ARBA" id="ARBA00022630"/>
    </source>
</evidence>
<dbReference type="InterPro" id="IPR036589">
    <property type="entry name" value="HCY_dom_sf"/>
</dbReference>
<dbReference type="Pfam" id="PF02574">
    <property type="entry name" value="S-methyl_trans"/>
    <property type="match status" value="1"/>
</dbReference>
<dbReference type="UniPathway" id="UPA00193"/>
<dbReference type="EMBL" id="CP019633">
    <property type="protein sequence ID" value="AQQ08272.1"/>
    <property type="molecule type" value="Genomic_DNA"/>
</dbReference>
<feature type="binding site" evidence="8">
    <location>
        <position position="271"/>
    </location>
    <ligand>
        <name>Zn(2+)</name>
        <dbReference type="ChEBI" id="CHEBI:29105"/>
    </ligand>
</feature>
<organism evidence="10 11">
    <name type="scientific">Sedimentisphaera cyanobacteriorum</name>
    <dbReference type="NCBI Taxonomy" id="1940790"/>
    <lineage>
        <taxon>Bacteria</taxon>
        <taxon>Pseudomonadati</taxon>
        <taxon>Planctomycetota</taxon>
        <taxon>Phycisphaerae</taxon>
        <taxon>Sedimentisphaerales</taxon>
        <taxon>Sedimentisphaeraceae</taxon>
        <taxon>Sedimentisphaera</taxon>
    </lineage>
</organism>
<comment type="cofactor">
    <cofactor evidence="8">
        <name>Zn(2+)</name>
        <dbReference type="ChEBI" id="CHEBI:29105"/>
    </cofactor>
</comment>
<dbReference type="SUPFAM" id="SSF51730">
    <property type="entry name" value="FAD-linked oxidoreductase"/>
    <property type="match status" value="1"/>
</dbReference>
<dbReference type="AlphaFoldDB" id="A0A1Q2HLH8"/>
<dbReference type="CDD" id="cd00537">
    <property type="entry name" value="MTHFR"/>
    <property type="match status" value="1"/>
</dbReference>
<sequence>MPIKDLVQKGVVIGDGAFGTMLYQKGVFINACFEELNLTKPDLIKAIHSEYAAAGCDFLETNTYAANSIKLAGFGLADKVEEINMRGAELARECAGESLVAGSVGSASTASDAAESDNYLDDVRRAYAEQIAALDKAGVDLLVFETFADVNAMLAALDAASDNTDRKIIATLRPALNWRERGAERIKSALARVAERENVFACGFNCGMGPSDMLELLDETRDLTDKPFCIQPNAGLPQNVDGRSIYMCTPEYMAEYSKRMYEKGADIIGGCCGTTPAHISEIAKAVKGVSKADQQARVYSVKASGQDEEQEKPVVPLKERSLVGRKLANGEFLTTVEITPPRSISLETTAEKAEKCRDAGVDAINIPDGPRASFRQSALATAVRIKQAGISPILHVCSRDKNIISLQSDMLAAASMGINDMLFVTGDPPKVGDYPDATGVFDVDAIGMARMARMLNSSRDIAGSEVPDATKMTIGVGVNPGANDFEREIERYKMKVEAGAEYCVTQPVFDLDTFFRFTDAIKGFEIPVIAGIWPFTSKRNAEFMANEVPGIVVPKELIERMGKADNKEDAIKTGIEIARESIDAIRDKIAGLAVSAPFGKVDLAISVIQ</sequence>
<evidence type="ECO:0000256" key="8">
    <source>
        <dbReference type="PROSITE-ProRule" id="PRU00333"/>
    </source>
</evidence>
<evidence type="ECO:0000256" key="6">
    <source>
        <dbReference type="ARBA" id="ARBA00022827"/>
    </source>
</evidence>
<dbReference type="Gene3D" id="3.20.20.220">
    <property type="match status" value="1"/>
</dbReference>
<keyword evidence="6" id="KW-0274">FAD</keyword>
<comment type="pathway">
    <text evidence="2">One-carbon metabolism; tetrahydrofolate interconversion.</text>
</comment>
<dbReference type="InterPro" id="IPR029041">
    <property type="entry name" value="FAD-linked_oxidoreductase-like"/>
</dbReference>
<evidence type="ECO:0000256" key="3">
    <source>
        <dbReference type="ARBA" id="ARBA00022603"/>
    </source>
</evidence>
<keyword evidence="7" id="KW-0560">Oxidoreductase</keyword>
<dbReference type="PANTHER" id="PTHR11103">
    <property type="entry name" value="SLR1189 PROTEIN"/>
    <property type="match status" value="1"/>
</dbReference>
<protein>
    <submittedName>
        <fullName evidence="10">Bifunctional homocysteine S-methyltransferase/5,10-methylenetetrahydrofolate reductase</fullName>
    </submittedName>
</protein>
<dbReference type="STRING" id="1940790.L21SP3_00048"/>
<dbReference type="GO" id="GO:0046872">
    <property type="term" value="F:metal ion binding"/>
    <property type="evidence" value="ECO:0007669"/>
    <property type="project" value="UniProtKB-KW"/>
</dbReference>
<comment type="cofactor">
    <cofactor evidence="1">
        <name>FAD</name>
        <dbReference type="ChEBI" id="CHEBI:57692"/>
    </cofactor>
</comment>
<dbReference type="GO" id="GO:0032259">
    <property type="term" value="P:methylation"/>
    <property type="evidence" value="ECO:0007669"/>
    <property type="project" value="UniProtKB-KW"/>
</dbReference>
<dbReference type="Gene3D" id="3.20.20.330">
    <property type="entry name" value="Homocysteine-binding-like domain"/>
    <property type="match status" value="1"/>
</dbReference>
<evidence type="ECO:0000256" key="7">
    <source>
        <dbReference type="ARBA" id="ARBA00023002"/>
    </source>
</evidence>